<dbReference type="EMBL" id="MEXR01000032">
    <property type="protein sequence ID" value="OGD09500.1"/>
    <property type="molecule type" value="Genomic_DNA"/>
</dbReference>
<evidence type="ECO:0000313" key="2">
    <source>
        <dbReference type="Proteomes" id="UP000176424"/>
    </source>
</evidence>
<dbReference type="STRING" id="1797263.A2397_02320"/>
<protein>
    <submittedName>
        <fullName evidence="1">Uncharacterized protein</fullName>
    </submittedName>
</protein>
<comment type="caution">
    <text evidence="1">The sequence shown here is derived from an EMBL/GenBank/DDBJ whole genome shotgun (WGS) entry which is preliminary data.</text>
</comment>
<dbReference type="AlphaFoldDB" id="A0A1F4ZTC9"/>
<dbReference type="Proteomes" id="UP000176424">
    <property type="component" value="Unassembled WGS sequence"/>
</dbReference>
<sequence length="148" mass="16723">MSDMDRTEAGQPEVSRNQLIEQLLEMEKTNALLPEVAADLLAVEKASAREVELERALRDGSSHPESDPRWLEIRQARLTAAIGATYQAEDRQAMREATDHEYNELSRKVSRMLLDFRLGKPTVVLLAGYLMRSGVRRKAEASRETIEA</sequence>
<organism evidence="1 2">
    <name type="scientific">Candidatus Amesbacteria bacterium RIFOXYB1_FULL_44_23</name>
    <dbReference type="NCBI Taxonomy" id="1797263"/>
    <lineage>
        <taxon>Bacteria</taxon>
        <taxon>Candidatus Amesiibacteriota</taxon>
    </lineage>
</organism>
<evidence type="ECO:0000313" key="1">
    <source>
        <dbReference type="EMBL" id="OGD09500.1"/>
    </source>
</evidence>
<proteinExistence type="predicted"/>
<reference evidence="1 2" key="1">
    <citation type="journal article" date="2016" name="Nat. Commun.">
        <title>Thousands of microbial genomes shed light on interconnected biogeochemical processes in an aquifer system.</title>
        <authorList>
            <person name="Anantharaman K."/>
            <person name="Brown C.T."/>
            <person name="Hug L.A."/>
            <person name="Sharon I."/>
            <person name="Castelle C.J."/>
            <person name="Probst A.J."/>
            <person name="Thomas B.C."/>
            <person name="Singh A."/>
            <person name="Wilkins M.J."/>
            <person name="Karaoz U."/>
            <person name="Brodie E.L."/>
            <person name="Williams K.H."/>
            <person name="Hubbard S.S."/>
            <person name="Banfield J.F."/>
        </authorList>
    </citation>
    <scope>NUCLEOTIDE SEQUENCE [LARGE SCALE GENOMIC DNA]</scope>
</reference>
<gene>
    <name evidence="1" type="ORF">A2397_02320</name>
</gene>
<accession>A0A1F4ZTC9</accession>
<name>A0A1F4ZTC9_9BACT</name>